<dbReference type="Proteomes" id="UP000054018">
    <property type="component" value="Unassembled WGS sequence"/>
</dbReference>
<keyword evidence="2" id="KW-1185">Reference proteome</keyword>
<accession>A0A0C9YG38</accession>
<evidence type="ECO:0000313" key="1">
    <source>
        <dbReference type="EMBL" id="KIK15536.1"/>
    </source>
</evidence>
<dbReference type="OrthoDB" id="2505969at2759"/>
<gene>
    <name evidence="1" type="ORF">PISMIDRAFT_16458</name>
</gene>
<dbReference type="AlphaFoldDB" id="A0A0C9YG38"/>
<name>A0A0C9YG38_9AGAM</name>
<dbReference type="EMBL" id="KN833887">
    <property type="protein sequence ID" value="KIK15536.1"/>
    <property type="molecule type" value="Genomic_DNA"/>
</dbReference>
<protein>
    <submittedName>
        <fullName evidence="1">Uncharacterized protein</fullName>
    </submittedName>
</protein>
<reference evidence="1 2" key="1">
    <citation type="submission" date="2014-04" db="EMBL/GenBank/DDBJ databases">
        <authorList>
            <consortium name="DOE Joint Genome Institute"/>
            <person name="Kuo A."/>
            <person name="Kohler A."/>
            <person name="Costa M.D."/>
            <person name="Nagy L.G."/>
            <person name="Floudas D."/>
            <person name="Copeland A."/>
            <person name="Barry K.W."/>
            <person name="Cichocki N."/>
            <person name="Veneault-Fourrey C."/>
            <person name="LaButti K."/>
            <person name="Lindquist E.A."/>
            <person name="Lipzen A."/>
            <person name="Lundell T."/>
            <person name="Morin E."/>
            <person name="Murat C."/>
            <person name="Sun H."/>
            <person name="Tunlid A."/>
            <person name="Henrissat B."/>
            <person name="Grigoriev I.V."/>
            <person name="Hibbett D.S."/>
            <person name="Martin F."/>
            <person name="Nordberg H.P."/>
            <person name="Cantor M.N."/>
            <person name="Hua S.X."/>
        </authorList>
    </citation>
    <scope>NUCLEOTIDE SEQUENCE [LARGE SCALE GENOMIC DNA]</scope>
    <source>
        <strain evidence="1 2">441</strain>
    </source>
</reference>
<sequence>MQFLDLHFNQWDSDKYLELSQFLFNNYQQALGIIRKYEPELNDFQLTHGISDEDIVSWHHEELEYLRNCLEELDSMTLAIKYVEVLEKLHFAKATYASVMQVPFLTYTPADFQACSGLRSSAQEGTMAINAEYASALCQYELRLNEVANFEQNHNITEHWTWDHPQYNEALEYVRQRTFIWAVEELEGLVVQCLAELSKANLAGTGYKMRKHLSKAITRRSTTIRTALERYNKLAPRQCPPRPRLNFADVIGYSTFREFELLKYSRYNILEKPWMKPLNWEMSMKFFRLVQSCEEIERLNVEVWQLQAWVDFDDDKLQMAMLTFEANGMDNMAAEMREWYLYWHRINDIHRSHLSKIYGLMGYTGVVPSCVKDPMGNQDHNDEELDEVASDEVLRLSDTLEHMNTLIKTTIKEVVQLDIG</sequence>
<dbReference type="HOGENOM" id="CLU_013084_0_0_1"/>
<reference evidence="2" key="2">
    <citation type="submission" date="2015-01" db="EMBL/GenBank/DDBJ databases">
        <title>Evolutionary Origins and Diversification of the Mycorrhizal Mutualists.</title>
        <authorList>
            <consortium name="DOE Joint Genome Institute"/>
            <consortium name="Mycorrhizal Genomics Consortium"/>
            <person name="Kohler A."/>
            <person name="Kuo A."/>
            <person name="Nagy L.G."/>
            <person name="Floudas D."/>
            <person name="Copeland A."/>
            <person name="Barry K.W."/>
            <person name="Cichocki N."/>
            <person name="Veneault-Fourrey C."/>
            <person name="LaButti K."/>
            <person name="Lindquist E.A."/>
            <person name="Lipzen A."/>
            <person name="Lundell T."/>
            <person name="Morin E."/>
            <person name="Murat C."/>
            <person name="Riley R."/>
            <person name="Ohm R."/>
            <person name="Sun H."/>
            <person name="Tunlid A."/>
            <person name="Henrissat B."/>
            <person name="Grigoriev I.V."/>
            <person name="Hibbett D.S."/>
            <person name="Martin F."/>
        </authorList>
    </citation>
    <scope>NUCLEOTIDE SEQUENCE [LARGE SCALE GENOMIC DNA]</scope>
    <source>
        <strain evidence="2">441</strain>
    </source>
</reference>
<dbReference type="STRING" id="765257.A0A0C9YG38"/>
<organism evidence="1 2">
    <name type="scientific">Pisolithus microcarpus 441</name>
    <dbReference type="NCBI Taxonomy" id="765257"/>
    <lineage>
        <taxon>Eukaryota</taxon>
        <taxon>Fungi</taxon>
        <taxon>Dikarya</taxon>
        <taxon>Basidiomycota</taxon>
        <taxon>Agaricomycotina</taxon>
        <taxon>Agaricomycetes</taxon>
        <taxon>Agaricomycetidae</taxon>
        <taxon>Boletales</taxon>
        <taxon>Sclerodermatineae</taxon>
        <taxon>Pisolithaceae</taxon>
        <taxon>Pisolithus</taxon>
    </lineage>
</organism>
<evidence type="ECO:0000313" key="2">
    <source>
        <dbReference type="Proteomes" id="UP000054018"/>
    </source>
</evidence>
<proteinExistence type="predicted"/>